<feature type="region of interest" description="Disordered" evidence="1">
    <location>
        <begin position="1017"/>
        <end position="1039"/>
    </location>
</feature>
<keyword evidence="3" id="KW-0378">Hydrolase</keyword>
<keyword evidence="3" id="KW-0255">Endonuclease</keyword>
<feature type="region of interest" description="Disordered" evidence="1">
    <location>
        <begin position="207"/>
        <end position="229"/>
    </location>
</feature>
<evidence type="ECO:0000259" key="2">
    <source>
        <dbReference type="PROSITE" id="PS51192"/>
    </source>
</evidence>
<evidence type="ECO:0000313" key="4">
    <source>
        <dbReference type="Proteomes" id="UP000295431"/>
    </source>
</evidence>
<dbReference type="PANTHER" id="PTHR42927:SF1">
    <property type="entry name" value="HELICASE SUPERFAMILY 1 AND 2 DOMAIN-CONTAINING PROTEIN"/>
    <property type="match status" value="1"/>
</dbReference>
<reference evidence="3 4" key="1">
    <citation type="submission" date="2019-03" db="EMBL/GenBank/DDBJ databases">
        <title>Draft genome sequences of novel Actinobacteria.</title>
        <authorList>
            <person name="Sahin N."/>
            <person name="Ay H."/>
            <person name="Saygin H."/>
        </authorList>
    </citation>
    <scope>NUCLEOTIDE SEQUENCE [LARGE SCALE GENOMIC DNA]</scope>
    <source>
        <strain evidence="3 4">DSM 45347</strain>
    </source>
</reference>
<dbReference type="GO" id="GO:0003677">
    <property type="term" value="F:DNA binding"/>
    <property type="evidence" value="ECO:0007669"/>
    <property type="project" value="UniProtKB-KW"/>
</dbReference>
<dbReference type="EMBL" id="SMJW01000003">
    <property type="protein sequence ID" value="TDC20042.1"/>
    <property type="molecule type" value="Genomic_DNA"/>
</dbReference>
<evidence type="ECO:0000256" key="1">
    <source>
        <dbReference type="SAM" id="MobiDB-lite"/>
    </source>
</evidence>
<dbReference type="SMART" id="SM00487">
    <property type="entry name" value="DEXDc"/>
    <property type="match status" value="1"/>
</dbReference>
<protein>
    <submittedName>
        <fullName evidence="3">Type I restriction endonuclease subunit R</fullName>
    </submittedName>
</protein>
<dbReference type="SUPFAM" id="SSF52540">
    <property type="entry name" value="P-loop containing nucleoside triphosphate hydrolases"/>
    <property type="match status" value="1"/>
</dbReference>
<gene>
    <name evidence="3" type="ORF">E1284_01430</name>
</gene>
<dbReference type="InterPro" id="IPR055180">
    <property type="entry name" value="HsdR_RecA-like_helicase_dom_2"/>
</dbReference>
<organism evidence="3 4">
    <name type="scientific">Actinomadura bangladeshensis</name>
    <dbReference type="NCBI Taxonomy" id="453573"/>
    <lineage>
        <taxon>Bacteria</taxon>
        <taxon>Bacillati</taxon>
        <taxon>Actinomycetota</taxon>
        <taxon>Actinomycetes</taxon>
        <taxon>Streptosporangiales</taxon>
        <taxon>Thermomonosporaceae</taxon>
        <taxon>Actinomadura</taxon>
    </lineage>
</organism>
<accession>A0A4R4PEY3</accession>
<dbReference type="Pfam" id="PF22679">
    <property type="entry name" value="T1R_D3-like"/>
    <property type="match status" value="1"/>
</dbReference>
<dbReference type="OrthoDB" id="9758243at2"/>
<dbReference type="PROSITE" id="PS51192">
    <property type="entry name" value="HELICASE_ATP_BIND_1"/>
    <property type="match status" value="1"/>
</dbReference>
<dbReference type="InterPro" id="IPR007409">
    <property type="entry name" value="Restrct_endonuc_type1_HsdR_N"/>
</dbReference>
<keyword evidence="3" id="KW-0540">Nuclease</keyword>
<dbReference type="InterPro" id="IPR014001">
    <property type="entry name" value="Helicase_ATP-bd"/>
</dbReference>
<dbReference type="Proteomes" id="UP000295431">
    <property type="component" value="Unassembled WGS sequence"/>
</dbReference>
<feature type="domain" description="Helicase ATP-binding" evidence="2">
    <location>
        <begin position="299"/>
        <end position="490"/>
    </location>
</feature>
<dbReference type="Pfam" id="PF04313">
    <property type="entry name" value="HSDR_N"/>
    <property type="match status" value="1"/>
</dbReference>
<dbReference type="InterPro" id="IPR027417">
    <property type="entry name" value="P-loop_NTPase"/>
</dbReference>
<dbReference type="Gene3D" id="3.40.50.300">
    <property type="entry name" value="P-loop containing nucleotide triphosphate hydrolases"/>
    <property type="match status" value="2"/>
</dbReference>
<dbReference type="GO" id="GO:0009307">
    <property type="term" value="P:DNA restriction-modification system"/>
    <property type="evidence" value="ECO:0007669"/>
    <property type="project" value="UniProtKB-KW"/>
</dbReference>
<dbReference type="PANTHER" id="PTHR42927">
    <property type="entry name" value="HELICASE SUPERFAMILY 1 AND 2 DOMAIN-CONTAINING PROTEIN"/>
    <property type="match status" value="1"/>
</dbReference>
<proteinExistence type="predicted"/>
<dbReference type="Pfam" id="PF18766">
    <property type="entry name" value="SWI2_SNF2"/>
    <property type="match status" value="1"/>
</dbReference>
<dbReference type="GO" id="GO:0005524">
    <property type="term" value="F:ATP binding"/>
    <property type="evidence" value="ECO:0007669"/>
    <property type="project" value="UniProtKB-KW"/>
</dbReference>
<evidence type="ECO:0000313" key="3">
    <source>
        <dbReference type="EMBL" id="TDC20042.1"/>
    </source>
</evidence>
<name>A0A4R4PEY3_9ACTN</name>
<comment type="caution">
    <text evidence="3">The sequence shown here is derived from an EMBL/GenBank/DDBJ whole genome shotgun (WGS) entry which is preliminary data.</text>
</comment>
<dbReference type="GO" id="GO:0009035">
    <property type="term" value="F:type I site-specific deoxyribonuclease activity"/>
    <property type="evidence" value="ECO:0007669"/>
    <property type="project" value="UniProtKB-EC"/>
</dbReference>
<sequence length="1039" mass="116237">MKVYGERTFEDAVESALIAHGWAPGEPGNYDRELGLDTAELAVFLGRTQPEEWERLRGAYGDDPARPFARLVGKEIDARGALDVLRVGVKDKGIRFRLAYFRPAHTLAVGALDDYNANRLTVTRQLHYSADEPGKSVDLAFFVNGIPVASAELKNAATGQTVADARRQYRERDPKALFFARRTLVHFAVDTDLVFLTTRLNGGKTRFLPFNQGSDGPGHSGSAGNPPAGETGYRTSYLWEQVLQRDNFLELLQQYLHVEDADAKAGKAPSYKPFAAHTQPLIFPRYHQWHAVKSLIADARQKGAGENYLIEHSAGSGKSNTIAWLAHRLSTLHDAANEPVFDKVIVLTDRLVLDKQLQDTIYQFEQVQGVVERIETDSRQLAEALTGARARIVITTQQKFPYVLDKVRDLAKRKYAIVIDEAHSSQGGEDNAALKKALGSKTVDESGDPLTSAALARGRQPNLSVFAFTATPKKKTLDLFGRYDAAENKNKPVHVYSMRQAIDEGFILDVLKNYVTYATYFKLSEAAADEAERMVDPRKAKAQFVRQAIWSEASTALRAKIIVDHFRSHTAPRIGGRAKAMVVTPLRADALKLYQAIRTYVDERGFTDCGTLVAFSGALRLEEDGPEYTEAKLNGFPERELPARFGYTRVDDKRAGTVPKQEYRILVAAEKYQTGFDQPLLTTMYVAKPLADVAAVQTLSRLNRTHPGKTQEDLFVMDFANRPEDILAAFQPFYETTISEPTDPDLLYAKEREVHAYRLLVESEMRRFFEALSAERAKAADERELIKAHGKLYRWLEPAVDRFTALTAEEPDKAEAFRGALSDFVRSYGWLSQVIGYNDDDLELLYQYGRFLLNKLPPRGQEAAVDVGEVEPSHLRIEKKDEAELRLEAAGEREVPGLLGGAPGPSADPDELTLAELIEQINDEYGTGLSTADKIIAGQFAVAVAEDPQLAAVALNNSREVFEREVDKDADRIMIDQATSNDALLVRYFEDERVNRLFKQVAKRQAYDMIRRPVRREAQRRATAERAAEIRRTRGTSPE</sequence>
<dbReference type="RefSeq" id="WP_131936163.1">
    <property type="nucleotide sequence ID" value="NZ_BAAAMX010000001.1"/>
</dbReference>
<dbReference type="InterPro" id="IPR040980">
    <property type="entry name" value="SWI2_SNF2"/>
</dbReference>
<dbReference type="Gene3D" id="3.90.1570.50">
    <property type="match status" value="1"/>
</dbReference>
<feature type="compositionally biased region" description="Basic and acidic residues" evidence="1">
    <location>
        <begin position="1017"/>
        <end position="1032"/>
    </location>
</feature>
<keyword evidence="4" id="KW-1185">Reference proteome</keyword>
<dbReference type="AlphaFoldDB" id="A0A4R4PEY3"/>